<dbReference type="RefSeq" id="WP_011437606.1">
    <property type="nucleotide sequence ID" value="NC_007777.1"/>
</dbReference>
<dbReference type="STRING" id="106370.Francci3_3221"/>
<dbReference type="KEGG" id="fra:Francci3_3221"/>
<evidence type="ECO:0000313" key="3">
    <source>
        <dbReference type="Proteomes" id="UP000001937"/>
    </source>
</evidence>
<proteinExistence type="predicted"/>
<organism evidence="2 3">
    <name type="scientific">Frankia casuarinae (strain DSM 45818 / CECT 9043 / HFP020203 / CcI3)</name>
    <dbReference type="NCBI Taxonomy" id="106370"/>
    <lineage>
        <taxon>Bacteria</taxon>
        <taxon>Bacillati</taxon>
        <taxon>Actinomycetota</taxon>
        <taxon>Actinomycetes</taxon>
        <taxon>Frankiales</taxon>
        <taxon>Frankiaceae</taxon>
        <taxon>Frankia</taxon>
    </lineage>
</organism>
<dbReference type="OrthoDB" id="5125216at2"/>
<feature type="compositionally biased region" description="Gly residues" evidence="1">
    <location>
        <begin position="88"/>
        <end position="113"/>
    </location>
</feature>
<dbReference type="Proteomes" id="UP000001937">
    <property type="component" value="Chromosome"/>
</dbReference>
<accession>Q2J814</accession>
<reference evidence="2 3" key="1">
    <citation type="journal article" date="2007" name="Genome Res.">
        <title>Genome characteristics of facultatively symbiotic Frankia sp. strains reflect host range and host plant biogeography.</title>
        <authorList>
            <person name="Normand P."/>
            <person name="Lapierre P."/>
            <person name="Tisa L.S."/>
            <person name="Gogarten J.P."/>
            <person name="Alloisio N."/>
            <person name="Bagnarol E."/>
            <person name="Bassi C.A."/>
            <person name="Berry A.M."/>
            <person name="Bickhart D.M."/>
            <person name="Choisne N."/>
            <person name="Couloux A."/>
            <person name="Cournoyer B."/>
            <person name="Cruveiller S."/>
            <person name="Daubin V."/>
            <person name="Demange N."/>
            <person name="Francino M.P."/>
            <person name="Goltsman E."/>
            <person name="Huang Y."/>
            <person name="Kopp O.R."/>
            <person name="Labarre L."/>
            <person name="Lapidus A."/>
            <person name="Lavire C."/>
            <person name="Marechal J."/>
            <person name="Martinez M."/>
            <person name="Mastronunzio J.E."/>
            <person name="Mullin B.C."/>
            <person name="Niemann J."/>
            <person name="Pujic P."/>
            <person name="Rawnsley T."/>
            <person name="Rouy Z."/>
            <person name="Schenowitz C."/>
            <person name="Sellstedt A."/>
            <person name="Tavares F."/>
            <person name="Tomkins J.P."/>
            <person name="Vallenet D."/>
            <person name="Valverde C."/>
            <person name="Wall L.G."/>
            <person name="Wang Y."/>
            <person name="Medigue C."/>
            <person name="Benson D.R."/>
        </authorList>
    </citation>
    <scope>NUCLEOTIDE SEQUENCE [LARGE SCALE GENOMIC DNA]</scope>
    <source>
        <strain evidence="3">DSM 45818 / CECT 9043 / CcI3</strain>
    </source>
</reference>
<sequence length="113" mass="11468">MRIRPSVILALGLGYVLGARAGREHYDAIMRQVRDLQERPEVQSVAGLVSAQAATVYQKARDLLGAHAGQSATRLFAPLGSHSSNGVGSNGVGSNGVGSNGVGSNGVGSVGAR</sequence>
<protein>
    <submittedName>
        <fullName evidence="2">Uncharacterized protein</fullName>
    </submittedName>
</protein>
<evidence type="ECO:0000256" key="1">
    <source>
        <dbReference type="SAM" id="MobiDB-lite"/>
    </source>
</evidence>
<name>Q2J814_FRACC</name>
<dbReference type="AlphaFoldDB" id="Q2J814"/>
<gene>
    <name evidence="2" type="ordered locus">Francci3_3221</name>
</gene>
<dbReference type="EMBL" id="CP000249">
    <property type="protein sequence ID" value="ABD12578.1"/>
    <property type="molecule type" value="Genomic_DNA"/>
</dbReference>
<dbReference type="HOGENOM" id="CLU_185985_0_0_11"/>
<evidence type="ECO:0000313" key="2">
    <source>
        <dbReference type="EMBL" id="ABD12578.1"/>
    </source>
</evidence>
<feature type="region of interest" description="Disordered" evidence="1">
    <location>
        <begin position="87"/>
        <end position="113"/>
    </location>
</feature>
<keyword evidence="3" id="KW-1185">Reference proteome</keyword>